<dbReference type="EMBL" id="LAZR01039922">
    <property type="protein sequence ID" value="KKL15804.1"/>
    <property type="molecule type" value="Genomic_DNA"/>
</dbReference>
<evidence type="ECO:0000313" key="1">
    <source>
        <dbReference type="EMBL" id="KKL15804.1"/>
    </source>
</evidence>
<comment type="caution">
    <text evidence="1">The sequence shown here is derived from an EMBL/GenBank/DDBJ whole genome shotgun (WGS) entry which is preliminary data.</text>
</comment>
<gene>
    <name evidence="1" type="ORF">LCGC14_2501930</name>
</gene>
<name>A0A0F9B1M2_9ZZZZ</name>
<accession>A0A0F9B1M2</accession>
<protein>
    <submittedName>
        <fullName evidence="1">Uncharacterized protein</fullName>
    </submittedName>
</protein>
<organism evidence="1">
    <name type="scientific">marine sediment metagenome</name>
    <dbReference type="NCBI Taxonomy" id="412755"/>
    <lineage>
        <taxon>unclassified sequences</taxon>
        <taxon>metagenomes</taxon>
        <taxon>ecological metagenomes</taxon>
    </lineage>
</organism>
<proteinExistence type="predicted"/>
<dbReference type="AlphaFoldDB" id="A0A0F9B1M2"/>
<sequence length="133" mass="13916">MAGAAILKTNIKVTGIGNDVEMDNTATLTVPVEVQSGYTIVETATTTAIQLFDMVDHIALNKIYGVYLKAEVGTIYITVDTTGTGTITSTTADLVLNVGESTYIPVNPDGNLGMVIDAAAVTDAFSWLILGKT</sequence>
<reference evidence="1" key="1">
    <citation type="journal article" date="2015" name="Nature">
        <title>Complex archaea that bridge the gap between prokaryotes and eukaryotes.</title>
        <authorList>
            <person name="Spang A."/>
            <person name="Saw J.H."/>
            <person name="Jorgensen S.L."/>
            <person name="Zaremba-Niedzwiedzka K."/>
            <person name="Martijn J."/>
            <person name="Lind A.E."/>
            <person name="van Eijk R."/>
            <person name="Schleper C."/>
            <person name="Guy L."/>
            <person name="Ettema T.J."/>
        </authorList>
    </citation>
    <scope>NUCLEOTIDE SEQUENCE</scope>
</reference>